<dbReference type="InterPro" id="IPR015797">
    <property type="entry name" value="NUDIX_hydrolase-like_dom_sf"/>
</dbReference>
<dbReference type="RefSeq" id="WP_205008782.1">
    <property type="nucleotide sequence ID" value="NZ_JAFBEH010000002.1"/>
</dbReference>
<sequence length="150" mass="17026">MDFRTKVDNQVYGVRATALLVKEGTILLVKQGNQYKTIGGAVKVSETSEEAVVREVKEELGISVKVTDLAFVVENRFTANGLNFHNIEFHYLVEPLGEVPMKMVEANCSYPCEWIAFDQLVNIDIRPSFLKTELPNWSGQIRHIINRNEN</sequence>
<comment type="caution">
    <text evidence="4">The sequence shown here is derived from an EMBL/GenBank/DDBJ whole genome shotgun (WGS) entry which is preliminary data.</text>
</comment>
<dbReference type="SUPFAM" id="SSF55811">
    <property type="entry name" value="Nudix"/>
    <property type="match status" value="1"/>
</dbReference>
<evidence type="ECO:0000256" key="2">
    <source>
        <dbReference type="ARBA" id="ARBA00022801"/>
    </source>
</evidence>
<evidence type="ECO:0000259" key="3">
    <source>
        <dbReference type="PROSITE" id="PS51462"/>
    </source>
</evidence>
<dbReference type="EMBL" id="JAFBEH010000002">
    <property type="protein sequence ID" value="MBM7641908.1"/>
    <property type="molecule type" value="Genomic_DNA"/>
</dbReference>
<gene>
    <name evidence="4" type="ORF">JOC28_000196</name>
</gene>
<reference evidence="4 5" key="1">
    <citation type="submission" date="2021-01" db="EMBL/GenBank/DDBJ databases">
        <title>Genomic Encyclopedia of Type Strains, Phase IV (KMG-IV): sequencing the most valuable type-strain genomes for metagenomic binning, comparative biology and taxonomic classification.</title>
        <authorList>
            <person name="Goeker M."/>
        </authorList>
    </citation>
    <scope>NUCLEOTIDE SEQUENCE [LARGE SCALE GENOMIC DNA]</scope>
    <source>
        <strain evidence="4 5">DSM 27382</strain>
    </source>
</reference>
<evidence type="ECO:0000313" key="5">
    <source>
        <dbReference type="Proteomes" id="UP000697472"/>
    </source>
</evidence>
<proteinExistence type="predicted"/>
<evidence type="ECO:0000256" key="1">
    <source>
        <dbReference type="ARBA" id="ARBA00001946"/>
    </source>
</evidence>
<dbReference type="CDD" id="cd04688">
    <property type="entry name" value="NUDIX_Hydrolase"/>
    <property type="match status" value="1"/>
</dbReference>
<protein>
    <submittedName>
        <fullName evidence="4">8-oxo-dGTP pyrophosphatase MutT (NUDIX family)</fullName>
    </submittedName>
</protein>
<dbReference type="InterPro" id="IPR020084">
    <property type="entry name" value="NUDIX_hydrolase_CS"/>
</dbReference>
<dbReference type="PROSITE" id="PS51462">
    <property type="entry name" value="NUDIX"/>
    <property type="match status" value="1"/>
</dbReference>
<comment type="cofactor">
    <cofactor evidence="1">
        <name>Mg(2+)</name>
        <dbReference type="ChEBI" id="CHEBI:18420"/>
    </cofactor>
</comment>
<dbReference type="PANTHER" id="PTHR43046">
    <property type="entry name" value="GDP-MANNOSE MANNOSYL HYDROLASE"/>
    <property type="match status" value="1"/>
</dbReference>
<dbReference type="Gene3D" id="3.90.79.10">
    <property type="entry name" value="Nucleoside Triphosphate Pyrophosphohydrolase"/>
    <property type="match status" value="1"/>
</dbReference>
<dbReference type="InterPro" id="IPR000086">
    <property type="entry name" value="NUDIX_hydrolase_dom"/>
</dbReference>
<accession>A0ABS2PPE6</accession>
<name>A0ABS2PPE6_9STRE</name>
<dbReference type="PANTHER" id="PTHR43046:SF14">
    <property type="entry name" value="MUTT_NUDIX FAMILY PROTEIN"/>
    <property type="match status" value="1"/>
</dbReference>
<dbReference type="Pfam" id="PF00293">
    <property type="entry name" value="NUDIX"/>
    <property type="match status" value="1"/>
</dbReference>
<feature type="domain" description="Nudix hydrolase" evidence="3">
    <location>
        <begin position="11"/>
        <end position="140"/>
    </location>
</feature>
<evidence type="ECO:0000313" key="4">
    <source>
        <dbReference type="EMBL" id="MBM7641908.1"/>
    </source>
</evidence>
<keyword evidence="2" id="KW-0378">Hydrolase</keyword>
<organism evidence="4 5">
    <name type="scientific">Streptococcus loxodontisalivarius</name>
    <dbReference type="NCBI Taxonomy" id="1349415"/>
    <lineage>
        <taxon>Bacteria</taxon>
        <taxon>Bacillati</taxon>
        <taxon>Bacillota</taxon>
        <taxon>Bacilli</taxon>
        <taxon>Lactobacillales</taxon>
        <taxon>Streptococcaceae</taxon>
        <taxon>Streptococcus</taxon>
    </lineage>
</organism>
<dbReference type="PROSITE" id="PS00893">
    <property type="entry name" value="NUDIX_BOX"/>
    <property type="match status" value="1"/>
</dbReference>
<keyword evidence="5" id="KW-1185">Reference proteome</keyword>
<dbReference type="Proteomes" id="UP000697472">
    <property type="component" value="Unassembled WGS sequence"/>
</dbReference>